<evidence type="ECO:0000256" key="1">
    <source>
        <dbReference type="SAM" id="Phobius"/>
    </source>
</evidence>
<dbReference type="EMBL" id="MU251505">
    <property type="protein sequence ID" value="KAG9233338.1"/>
    <property type="molecule type" value="Genomic_DNA"/>
</dbReference>
<reference evidence="2" key="1">
    <citation type="journal article" date="2021" name="IMA Fungus">
        <title>Genomic characterization of three marine fungi, including Emericellopsis atlantica sp. nov. with signatures of a generalist lifestyle and marine biomass degradation.</title>
        <authorList>
            <person name="Hagestad O.C."/>
            <person name="Hou L."/>
            <person name="Andersen J.H."/>
            <person name="Hansen E.H."/>
            <person name="Altermark B."/>
            <person name="Li C."/>
            <person name="Kuhnert E."/>
            <person name="Cox R.J."/>
            <person name="Crous P.W."/>
            <person name="Spatafora J.W."/>
            <person name="Lail K."/>
            <person name="Amirebrahimi M."/>
            <person name="Lipzen A."/>
            <person name="Pangilinan J."/>
            <person name="Andreopoulos W."/>
            <person name="Hayes R.D."/>
            <person name="Ng V."/>
            <person name="Grigoriev I.V."/>
            <person name="Jackson S.A."/>
            <person name="Sutton T.D.S."/>
            <person name="Dobson A.D.W."/>
            <person name="Rama T."/>
        </authorList>
    </citation>
    <scope>NUCLEOTIDE SEQUENCE</scope>
    <source>
        <strain evidence="2">TRa018bII</strain>
    </source>
</reference>
<evidence type="ECO:0000313" key="3">
    <source>
        <dbReference type="Proteomes" id="UP000824998"/>
    </source>
</evidence>
<name>A0A9P8C476_9HELO</name>
<keyword evidence="1" id="KW-0812">Transmembrane</keyword>
<comment type="caution">
    <text evidence="2">The sequence shown here is derived from an EMBL/GenBank/DDBJ whole genome shotgun (WGS) entry which is preliminary data.</text>
</comment>
<evidence type="ECO:0000313" key="2">
    <source>
        <dbReference type="EMBL" id="KAG9233338.1"/>
    </source>
</evidence>
<keyword evidence="1" id="KW-0472">Membrane</keyword>
<gene>
    <name evidence="2" type="ORF">BJ875DRAFT_442332</name>
</gene>
<keyword evidence="1" id="KW-1133">Transmembrane helix</keyword>
<sequence>MELVADRRSGFTEYQNKCTSSISIGQKMTYTNLYVGTAQIGGWSHLIGRIADDLGVNGLETITSYMSASLDVSANKIYGASFKLPTSSETTTGSLPANLTLNTLRTISPTIQPTSSMPIQPSSNMAQRSPTFISTRAAVGIGVGCFLGAFTLCFILWVVLYRRRKLKAPRLSHGTWPSLAVLGTAEYRKELDGRDVRFEIGGRDARAELVSDPKEIVYELESWERAQEMPSVMGMKECVSPL</sequence>
<proteinExistence type="predicted"/>
<keyword evidence="3" id="KW-1185">Reference proteome</keyword>
<accession>A0A9P8C476</accession>
<feature type="transmembrane region" description="Helical" evidence="1">
    <location>
        <begin position="137"/>
        <end position="160"/>
    </location>
</feature>
<dbReference type="Proteomes" id="UP000824998">
    <property type="component" value="Unassembled WGS sequence"/>
</dbReference>
<dbReference type="AlphaFoldDB" id="A0A9P8C476"/>
<protein>
    <submittedName>
        <fullName evidence="2">Uncharacterized protein</fullName>
    </submittedName>
</protein>
<organism evidence="2 3">
    <name type="scientific">Amylocarpus encephaloides</name>
    <dbReference type="NCBI Taxonomy" id="45428"/>
    <lineage>
        <taxon>Eukaryota</taxon>
        <taxon>Fungi</taxon>
        <taxon>Dikarya</taxon>
        <taxon>Ascomycota</taxon>
        <taxon>Pezizomycotina</taxon>
        <taxon>Leotiomycetes</taxon>
        <taxon>Helotiales</taxon>
        <taxon>Helotiales incertae sedis</taxon>
        <taxon>Amylocarpus</taxon>
    </lineage>
</organism>